<evidence type="ECO:0000313" key="2">
    <source>
        <dbReference type="Proteomes" id="UP001317613"/>
    </source>
</evidence>
<accession>A0AC59HPA9</accession>
<protein>
    <submittedName>
        <fullName evidence="1">Uncharacterized protein</fullName>
    </submittedName>
</protein>
<evidence type="ECO:0000313" key="1">
    <source>
        <dbReference type="EMBL" id="BDQ61431.1"/>
    </source>
</evidence>
<reference evidence="1" key="1">
    <citation type="submission" date="2022-08" db="EMBL/GenBank/DDBJ databases">
        <title>Molecular epidemiological analysis of five strains of VanD-type vancomycin-resistant Enterococcus faecalis.</title>
        <authorList>
            <person name="Mimura K."/>
            <person name="Hashimoto Y."/>
            <person name="Tomita H."/>
        </authorList>
    </citation>
    <scope>NUCLEOTIDE SEQUENCE</scope>
    <source>
        <strain evidence="1">SVR2332</strain>
    </source>
</reference>
<proteinExistence type="predicted"/>
<sequence length="228" mass="26961">MFRNNTYPNVKNPILFLCSIEELINNYMKSDEYEAYYFEKEDITLEIIKKEITQAKKLGLPLLINNKPGKLIEEYYQMYLQRLVLFNNSELIFDHEIDVEEKLGSLDVGNKNFIFVESSILKAKEKSEFLGEETHKLVQLSDIVVGIMGMFLNYINSSDEKFLQNIYEATNWNEKQCQVYDKWVSIINNSIQENSFFKMAVADEFIEHKFNFFTGERFKRVIKNTQNS</sequence>
<organism evidence="1 2">
    <name type="scientific">Enterococcus faecalis</name>
    <name type="common">Streptococcus faecalis</name>
    <dbReference type="NCBI Taxonomy" id="1351"/>
    <lineage>
        <taxon>Bacteria</taxon>
        <taxon>Bacillati</taxon>
        <taxon>Bacillota</taxon>
        <taxon>Bacilli</taxon>
        <taxon>Lactobacillales</taxon>
        <taxon>Enterococcaceae</taxon>
        <taxon>Enterococcus</taxon>
    </lineage>
</organism>
<dbReference type="Proteomes" id="UP001317613">
    <property type="component" value="Chromosome"/>
</dbReference>
<gene>
    <name evidence="1" type="ORF">EfsSVR2332_15090</name>
</gene>
<dbReference type="EMBL" id="AP026729">
    <property type="protein sequence ID" value="BDQ61431.1"/>
    <property type="molecule type" value="Genomic_DNA"/>
</dbReference>
<name>A0AC59HPA9_ENTFL</name>